<protein>
    <recommendedName>
        <fullName evidence="7">RWP-RK domain-containing protein</fullName>
    </recommendedName>
</protein>
<dbReference type="AlphaFoldDB" id="A0A068V0M6"/>
<evidence type="ECO:0000259" key="7">
    <source>
        <dbReference type="PROSITE" id="PS51519"/>
    </source>
</evidence>
<dbReference type="GO" id="GO:0003700">
    <property type="term" value="F:DNA-binding transcription factor activity"/>
    <property type="evidence" value="ECO:0007669"/>
    <property type="project" value="InterPro"/>
</dbReference>
<evidence type="ECO:0000256" key="5">
    <source>
        <dbReference type="ARBA" id="ARBA00023163"/>
    </source>
</evidence>
<dbReference type="PhylomeDB" id="A0A068V0M6"/>
<evidence type="ECO:0000256" key="2">
    <source>
        <dbReference type="ARBA" id="ARBA00023015"/>
    </source>
</evidence>
<dbReference type="Proteomes" id="UP000295252">
    <property type="component" value="Chromosome X"/>
</dbReference>
<dbReference type="Gramene" id="CDP13448">
    <property type="protein sequence ID" value="CDP13448"/>
    <property type="gene ID" value="GSCOC_T00038400001"/>
</dbReference>
<proteinExistence type="predicted"/>
<dbReference type="Pfam" id="PF02042">
    <property type="entry name" value="RWP-RK"/>
    <property type="match status" value="1"/>
</dbReference>
<dbReference type="InParanoid" id="A0A068V0M6"/>
<dbReference type="EMBL" id="HG739159">
    <property type="protein sequence ID" value="CDP13448.1"/>
    <property type="molecule type" value="Genomic_DNA"/>
</dbReference>
<keyword evidence="6" id="KW-0539">Nucleus</keyword>
<dbReference type="PROSITE" id="PS51519">
    <property type="entry name" value="RWP_RK"/>
    <property type="match status" value="1"/>
</dbReference>
<keyword evidence="3" id="KW-0175">Coiled coil</keyword>
<keyword evidence="9" id="KW-1185">Reference proteome</keyword>
<reference evidence="9" key="1">
    <citation type="journal article" date="2014" name="Science">
        <title>The coffee genome provides insight into the convergent evolution of caffeine biosynthesis.</title>
        <authorList>
            <person name="Denoeud F."/>
            <person name="Carretero-Paulet L."/>
            <person name="Dereeper A."/>
            <person name="Droc G."/>
            <person name="Guyot R."/>
            <person name="Pietrella M."/>
            <person name="Zheng C."/>
            <person name="Alberti A."/>
            <person name="Anthony F."/>
            <person name="Aprea G."/>
            <person name="Aury J.M."/>
            <person name="Bento P."/>
            <person name="Bernard M."/>
            <person name="Bocs S."/>
            <person name="Campa C."/>
            <person name="Cenci A."/>
            <person name="Combes M.C."/>
            <person name="Crouzillat D."/>
            <person name="Da Silva C."/>
            <person name="Daddiego L."/>
            <person name="De Bellis F."/>
            <person name="Dussert S."/>
            <person name="Garsmeur O."/>
            <person name="Gayraud T."/>
            <person name="Guignon V."/>
            <person name="Jahn K."/>
            <person name="Jamilloux V."/>
            <person name="Joet T."/>
            <person name="Labadie K."/>
            <person name="Lan T."/>
            <person name="Leclercq J."/>
            <person name="Lepelley M."/>
            <person name="Leroy T."/>
            <person name="Li L.T."/>
            <person name="Librado P."/>
            <person name="Lopez L."/>
            <person name="Munoz A."/>
            <person name="Noel B."/>
            <person name="Pallavicini A."/>
            <person name="Perrotta G."/>
            <person name="Poncet V."/>
            <person name="Pot D."/>
            <person name="Priyono X."/>
            <person name="Rigoreau M."/>
            <person name="Rouard M."/>
            <person name="Rozas J."/>
            <person name="Tranchant-Dubreuil C."/>
            <person name="VanBuren R."/>
            <person name="Zhang Q."/>
            <person name="Andrade A.C."/>
            <person name="Argout X."/>
            <person name="Bertrand B."/>
            <person name="de Kochko A."/>
            <person name="Graziosi G."/>
            <person name="Henry R.J."/>
            <person name="Jayarama X."/>
            <person name="Ming R."/>
            <person name="Nagai C."/>
            <person name="Rounsley S."/>
            <person name="Sankoff D."/>
            <person name="Giuliano G."/>
            <person name="Albert V.A."/>
            <person name="Wincker P."/>
            <person name="Lashermes P."/>
        </authorList>
    </citation>
    <scope>NUCLEOTIDE SEQUENCE [LARGE SCALE GENOMIC DNA]</scope>
    <source>
        <strain evidence="9">cv. DH200-94</strain>
    </source>
</reference>
<dbReference type="PANTHER" id="PTHR46373">
    <property type="entry name" value="PROTEIN RKD4"/>
    <property type="match status" value="1"/>
</dbReference>
<dbReference type="GO" id="GO:0003677">
    <property type="term" value="F:DNA binding"/>
    <property type="evidence" value="ECO:0007669"/>
    <property type="project" value="UniProtKB-KW"/>
</dbReference>
<dbReference type="OrthoDB" id="6270329at2759"/>
<name>A0A068V0M6_COFCA</name>
<evidence type="ECO:0000256" key="4">
    <source>
        <dbReference type="ARBA" id="ARBA00023125"/>
    </source>
</evidence>
<evidence type="ECO:0000256" key="6">
    <source>
        <dbReference type="ARBA" id="ARBA00023242"/>
    </source>
</evidence>
<evidence type="ECO:0000313" key="9">
    <source>
        <dbReference type="Proteomes" id="UP000295252"/>
    </source>
</evidence>
<dbReference type="PANTHER" id="PTHR46373:SF5">
    <property type="entry name" value="RWP-RK DOMAIN PROTEIN"/>
    <property type="match status" value="1"/>
</dbReference>
<keyword evidence="2" id="KW-0805">Transcription regulation</keyword>
<evidence type="ECO:0000256" key="1">
    <source>
        <dbReference type="ARBA" id="ARBA00004049"/>
    </source>
</evidence>
<evidence type="ECO:0000256" key="3">
    <source>
        <dbReference type="ARBA" id="ARBA00023054"/>
    </source>
</evidence>
<sequence>MENKHCSIVPYHDPTDDPSSADQILMFNNETPCLGLAEFPEIAEPSSRHPMSFPQFQPQGVGIDNILDPNDPLSDPFIWEVINSESTGGNAAAGNCEAGSSGIHGERIIGQGNNSSDFSGAMPPQTSSGFGNPIQLSVWPVPPSPYNCSCCHILREIIHINGTQVSNFEIHGRLGVISHGVLDTYEMDWSTRSHQYRIVKNFLVQYCQERKREGYTMIQDPLSVFYEALCVGFNEKQSHDDLFLQPSSVFSEQRERTGKMKLKDFSDFFHLPITVAARKLKVCPTVIKKKCRQGGLSRWPYRKIKGIKRKISMKQQSLTAATAEERAQVLAEIQVLEQKLENIFAELST</sequence>
<evidence type="ECO:0000313" key="8">
    <source>
        <dbReference type="EMBL" id="CDP13448.1"/>
    </source>
</evidence>
<dbReference type="InterPro" id="IPR044607">
    <property type="entry name" value="RKD-like"/>
</dbReference>
<dbReference type="OMA" id="EITHSNG"/>
<dbReference type="InterPro" id="IPR003035">
    <property type="entry name" value="RWP-RK_dom"/>
</dbReference>
<gene>
    <name evidence="8" type="ORF">GSCOC_T00038400001</name>
</gene>
<organism evidence="8 9">
    <name type="scientific">Coffea canephora</name>
    <name type="common">Robusta coffee</name>
    <dbReference type="NCBI Taxonomy" id="49390"/>
    <lineage>
        <taxon>Eukaryota</taxon>
        <taxon>Viridiplantae</taxon>
        <taxon>Streptophyta</taxon>
        <taxon>Embryophyta</taxon>
        <taxon>Tracheophyta</taxon>
        <taxon>Spermatophyta</taxon>
        <taxon>Magnoliopsida</taxon>
        <taxon>eudicotyledons</taxon>
        <taxon>Gunneridae</taxon>
        <taxon>Pentapetalae</taxon>
        <taxon>asterids</taxon>
        <taxon>lamiids</taxon>
        <taxon>Gentianales</taxon>
        <taxon>Rubiaceae</taxon>
        <taxon>Ixoroideae</taxon>
        <taxon>Gardenieae complex</taxon>
        <taxon>Bertiereae - Coffeeae clade</taxon>
        <taxon>Coffeeae</taxon>
        <taxon>Coffea</taxon>
    </lineage>
</organism>
<keyword evidence="4" id="KW-0238">DNA-binding</keyword>
<accession>A0A068V0M6</accession>
<dbReference type="STRING" id="49390.A0A068V0M6"/>
<keyword evidence="5" id="KW-0804">Transcription</keyword>
<comment type="function">
    <text evidence="1">Putative transcription factor.</text>
</comment>
<feature type="domain" description="RWP-RK" evidence="7">
    <location>
        <begin position="245"/>
        <end position="327"/>
    </location>
</feature>